<evidence type="ECO:0000313" key="2">
    <source>
        <dbReference type="Proteomes" id="UP001307889"/>
    </source>
</evidence>
<organism evidence="1 2">
    <name type="scientific">Nesidiocoris tenuis</name>
    <dbReference type="NCBI Taxonomy" id="355587"/>
    <lineage>
        <taxon>Eukaryota</taxon>
        <taxon>Metazoa</taxon>
        <taxon>Ecdysozoa</taxon>
        <taxon>Arthropoda</taxon>
        <taxon>Hexapoda</taxon>
        <taxon>Insecta</taxon>
        <taxon>Pterygota</taxon>
        <taxon>Neoptera</taxon>
        <taxon>Paraneoptera</taxon>
        <taxon>Hemiptera</taxon>
        <taxon>Heteroptera</taxon>
        <taxon>Panheteroptera</taxon>
        <taxon>Cimicomorpha</taxon>
        <taxon>Miridae</taxon>
        <taxon>Dicyphina</taxon>
        <taxon>Nesidiocoris</taxon>
    </lineage>
</organism>
<dbReference type="Proteomes" id="UP001307889">
    <property type="component" value="Chromosome 12"/>
</dbReference>
<evidence type="ECO:0000313" key="1">
    <source>
        <dbReference type="EMBL" id="BET01011.1"/>
    </source>
</evidence>
<accession>A0ABN7BCT7</accession>
<protein>
    <submittedName>
        <fullName evidence="1">Uncharacterized protein</fullName>
    </submittedName>
</protein>
<keyword evidence="2" id="KW-1185">Reference proteome</keyword>
<dbReference type="EMBL" id="AP028920">
    <property type="protein sequence ID" value="BET01011.1"/>
    <property type="molecule type" value="Genomic_DNA"/>
</dbReference>
<gene>
    <name evidence="1" type="ORF">NTJ_13827</name>
</gene>
<proteinExistence type="predicted"/>
<reference evidence="1 2" key="1">
    <citation type="submission" date="2023-09" db="EMBL/GenBank/DDBJ databases">
        <title>Nesidiocoris tenuis whole genome shotgun sequence.</title>
        <authorList>
            <person name="Shibata T."/>
            <person name="Shimoda M."/>
            <person name="Kobayashi T."/>
            <person name="Uehara T."/>
        </authorList>
    </citation>
    <scope>NUCLEOTIDE SEQUENCE [LARGE SCALE GENOMIC DNA]</scope>
    <source>
        <strain evidence="1 2">Japan</strain>
    </source>
</reference>
<sequence length="88" mass="9852">MRILTSNGNNLFALRGYMRNSVRHSLRANGGVALGSLRPNKASILPEDEPLIALLYCLSGRILRKKLVRPGSDRPARLLSKEEKSYFI</sequence>
<name>A0ABN7BCT7_9HEMI</name>